<evidence type="ECO:0000256" key="11">
    <source>
        <dbReference type="ARBA" id="ARBA00069325"/>
    </source>
</evidence>
<dbReference type="RefSeq" id="WP_142661327.1">
    <property type="nucleotide sequence ID" value="NZ_FXTK01000001.1"/>
</dbReference>
<dbReference type="InterPro" id="IPR042119">
    <property type="entry name" value="QueA_dom2"/>
</dbReference>
<dbReference type="HAMAP" id="MF_00113">
    <property type="entry name" value="QueA"/>
    <property type="match status" value="1"/>
</dbReference>
<dbReference type="FunFam" id="3.40.1780.10:FF:000001">
    <property type="entry name" value="S-adenosylmethionine:tRNA ribosyltransferase-isomerase"/>
    <property type="match status" value="1"/>
</dbReference>
<evidence type="ECO:0000256" key="6">
    <source>
        <dbReference type="ARBA" id="ARBA00022691"/>
    </source>
</evidence>
<dbReference type="PANTHER" id="PTHR30307">
    <property type="entry name" value="S-ADENOSYLMETHIONINE:TRNA RIBOSYLTRANSFERASE-ISOMERASE"/>
    <property type="match status" value="1"/>
</dbReference>
<dbReference type="EMBL" id="FXTK01000001">
    <property type="protein sequence ID" value="SMO36091.1"/>
    <property type="molecule type" value="Genomic_DNA"/>
</dbReference>
<evidence type="ECO:0000313" key="15">
    <source>
        <dbReference type="Proteomes" id="UP000319014"/>
    </source>
</evidence>
<evidence type="ECO:0000256" key="9">
    <source>
        <dbReference type="ARBA" id="ARBA00061210"/>
    </source>
</evidence>
<evidence type="ECO:0000256" key="1">
    <source>
        <dbReference type="ARBA" id="ARBA00004496"/>
    </source>
</evidence>
<dbReference type="AlphaFoldDB" id="A0A521AMV6"/>
<evidence type="ECO:0000256" key="13">
    <source>
        <dbReference type="HAMAP-Rule" id="MF_00113"/>
    </source>
</evidence>
<keyword evidence="5 13" id="KW-0808">Transferase</keyword>
<organism evidence="14 15">
    <name type="scientific">Paracoccus laeviglucosivorans</name>
    <dbReference type="NCBI Taxonomy" id="1197861"/>
    <lineage>
        <taxon>Bacteria</taxon>
        <taxon>Pseudomonadati</taxon>
        <taxon>Pseudomonadota</taxon>
        <taxon>Alphaproteobacteria</taxon>
        <taxon>Rhodobacterales</taxon>
        <taxon>Paracoccaceae</taxon>
        <taxon>Paracoccus</taxon>
    </lineage>
</organism>
<evidence type="ECO:0000256" key="5">
    <source>
        <dbReference type="ARBA" id="ARBA00022679"/>
    </source>
</evidence>
<accession>A0A521AMV6</accession>
<dbReference type="InterPro" id="IPR003699">
    <property type="entry name" value="QueA"/>
</dbReference>
<keyword evidence="7 13" id="KW-0671">Queuosine biosynthesis</keyword>
<dbReference type="SUPFAM" id="SSF111337">
    <property type="entry name" value="QueA-like"/>
    <property type="match status" value="1"/>
</dbReference>
<dbReference type="GO" id="GO:0051075">
    <property type="term" value="F:S-adenosylmethionine:tRNA ribosyltransferase-isomerase activity"/>
    <property type="evidence" value="ECO:0007669"/>
    <property type="project" value="UniProtKB-EC"/>
</dbReference>
<dbReference type="GO" id="GO:0005737">
    <property type="term" value="C:cytoplasm"/>
    <property type="evidence" value="ECO:0007669"/>
    <property type="project" value="UniProtKB-SubCell"/>
</dbReference>
<evidence type="ECO:0000256" key="3">
    <source>
        <dbReference type="ARBA" id="ARBA00011245"/>
    </source>
</evidence>
<dbReference type="Proteomes" id="UP000319014">
    <property type="component" value="Unassembled WGS sequence"/>
</dbReference>
<keyword evidence="14" id="KW-0413">Isomerase</keyword>
<keyword evidence="6 13" id="KW-0949">S-adenosyl-L-methionine</keyword>
<comment type="subunit">
    <text evidence="3 13">Monomer.</text>
</comment>
<sequence length="349" mass="37963">MKLDDFDFDLPEGLIATRPARPRTSARLLVAKGDDLRDLHVRDLPDLLGPGDLLVLNDTKVIPARLTGHRTRHTPQGDATAKVEITLLEPQADGTWRALAKPLRKLKPGEVIRFGDTLSAEVAAMSDTDLSLRFDAVGEAFDAALAQVGAMPLPPYIAALRPPDEADRQDYQTVWAEKTGAVAAPTASLHFDDALLQALRDRGVRFTHVTLHVGAGTFLPVKVEDVTTHKMHGEWGEVTPEAAEAINATRANGGRIIPVGTTALRLIESAAAEDGTIAPYQGVTEIFIYPGYRFRVTDALMTNFHLPKSTLLMLVSALMGQDRIGTLYRHAVNSGYRFFSYGDASLLIP</sequence>
<evidence type="ECO:0000256" key="8">
    <source>
        <dbReference type="ARBA" id="ARBA00052751"/>
    </source>
</evidence>
<dbReference type="PANTHER" id="PTHR30307:SF0">
    <property type="entry name" value="S-ADENOSYLMETHIONINE:TRNA RIBOSYLTRANSFERASE-ISOMERASE"/>
    <property type="match status" value="1"/>
</dbReference>
<name>A0A521AMV6_9RHOB</name>
<proteinExistence type="inferred from homology"/>
<dbReference type="GO" id="GO:0008616">
    <property type="term" value="P:tRNA queuosine(34) biosynthetic process"/>
    <property type="evidence" value="ECO:0007669"/>
    <property type="project" value="UniProtKB-UniRule"/>
</dbReference>
<gene>
    <name evidence="13" type="primary">queA</name>
    <name evidence="14" type="ORF">SAMN06265221_101217</name>
</gene>
<evidence type="ECO:0000256" key="4">
    <source>
        <dbReference type="ARBA" id="ARBA00022490"/>
    </source>
</evidence>
<dbReference type="UniPathway" id="UPA00392"/>
<comment type="subcellular location">
    <subcellularLocation>
        <location evidence="1 13">Cytoplasm</location>
    </subcellularLocation>
</comment>
<dbReference type="InterPro" id="IPR042118">
    <property type="entry name" value="QueA_dom1"/>
</dbReference>
<dbReference type="OrthoDB" id="9805933at2"/>
<comment type="function">
    <text evidence="13">Transfers and isomerizes the ribose moiety from AdoMet to the 7-aminomethyl group of 7-deazaguanine (preQ1-tRNA) to give epoxyqueuosine (oQ-tRNA).</text>
</comment>
<dbReference type="NCBIfam" id="TIGR00113">
    <property type="entry name" value="queA"/>
    <property type="match status" value="1"/>
</dbReference>
<dbReference type="EC" id="2.4.99.17" evidence="10 13"/>
<comment type="pathway">
    <text evidence="2 13">tRNA modification; tRNA-queuosine biosynthesis.</text>
</comment>
<reference evidence="14 15" key="1">
    <citation type="submission" date="2017-05" db="EMBL/GenBank/DDBJ databases">
        <authorList>
            <person name="Varghese N."/>
            <person name="Submissions S."/>
        </authorList>
    </citation>
    <scope>NUCLEOTIDE SEQUENCE [LARGE SCALE GENOMIC DNA]</scope>
    <source>
        <strain evidence="14 15">DSM 100094</strain>
    </source>
</reference>
<comment type="catalytic activity">
    <reaction evidence="8 13">
        <text>7-aminomethyl-7-carbaguanosine(34) in tRNA + S-adenosyl-L-methionine = epoxyqueuosine(34) in tRNA + adenine + L-methionine + 2 H(+)</text>
        <dbReference type="Rhea" id="RHEA:32155"/>
        <dbReference type="Rhea" id="RHEA-COMP:10342"/>
        <dbReference type="Rhea" id="RHEA-COMP:18582"/>
        <dbReference type="ChEBI" id="CHEBI:15378"/>
        <dbReference type="ChEBI" id="CHEBI:16708"/>
        <dbReference type="ChEBI" id="CHEBI:57844"/>
        <dbReference type="ChEBI" id="CHEBI:59789"/>
        <dbReference type="ChEBI" id="CHEBI:82833"/>
        <dbReference type="ChEBI" id="CHEBI:194443"/>
        <dbReference type="EC" id="2.4.99.17"/>
    </reaction>
</comment>
<protein>
    <recommendedName>
        <fullName evidence="11 13">S-adenosylmethionine:tRNA ribosyltransferase-isomerase</fullName>
        <ecNumber evidence="10 13">2.4.99.17</ecNumber>
    </recommendedName>
    <alternativeName>
        <fullName evidence="12 13">Queuosine biosynthesis protein QueA</fullName>
    </alternativeName>
</protein>
<evidence type="ECO:0000256" key="2">
    <source>
        <dbReference type="ARBA" id="ARBA00004691"/>
    </source>
</evidence>
<evidence type="ECO:0000256" key="7">
    <source>
        <dbReference type="ARBA" id="ARBA00022785"/>
    </source>
</evidence>
<dbReference type="Pfam" id="PF02547">
    <property type="entry name" value="Queuosine_synth"/>
    <property type="match status" value="1"/>
</dbReference>
<evidence type="ECO:0000256" key="12">
    <source>
        <dbReference type="ARBA" id="ARBA00076160"/>
    </source>
</evidence>
<evidence type="ECO:0000313" key="14">
    <source>
        <dbReference type="EMBL" id="SMO36091.1"/>
    </source>
</evidence>
<evidence type="ECO:0000256" key="10">
    <source>
        <dbReference type="ARBA" id="ARBA00066503"/>
    </source>
</evidence>
<dbReference type="InterPro" id="IPR036100">
    <property type="entry name" value="QueA_sf"/>
</dbReference>
<keyword evidence="4 13" id="KW-0963">Cytoplasm</keyword>
<comment type="similarity">
    <text evidence="9 13">Belongs to the QueA family.</text>
</comment>
<keyword evidence="15" id="KW-1185">Reference proteome</keyword>
<dbReference type="NCBIfam" id="NF001140">
    <property type="entry name" value="PRK00147.1"/>
    <property type="match status" value="1"/>
</dbReference>
<dbReference type="Gene3D" id="3.40.1780.10">
    <property type="entry name" value="QueA-like"/>
    <property type="match status" value="1"/>
</dbReference>
<dbReference type="Gene3D" id="2.40.10.240">
    <property type="entry name" value="QueA-like"/>
    <property type="match status" value="1"/>
</dbReference>